<evidence type="ECO:0000313" key="3">
    <source>
        <dbReference type="Proteomes" id="UP001320831"/>
    </source>
</evidence>
<dbReference type="Proteomes" id="UP001320831">
    <property type="component" value="Unassembled WGS sequence"/>
</dbReference>
<gene>
    <name evidence="2" type="ORF">N5A92_25675</name>
</gene>
<dbReference type="InterPro" id="IPR036237">
    <property type="entry name" value="Xyl_isomerase-like_sf"/>
</dbReference>
<keyword evidence="3" id="KW-1185">Reference proteome</keyword>
<organism evidence="2 3">
    <name type="scientific">Chelativorans salis</name>
    <dbReference type="NCBI Taxonomy" id="2978478"/>
    <lineage>
        <taxon>Bacteria</taxon>
        <taxon>Pseudomonadati</taxon>
        <taxon>Pseudomonadota</taxon>
        <taxon>Alphaproteobacteria</taxon>
        <taxon>Hyphomicrobiales</taxon>
        <taxon>Phyllobacteriaceae</taxon>
        <taxon>Chelativorans</taxon>
    </lineage>
</organism>
<dbReference type="InterPro" id="IPR013022">
    <property type="entry name" value="Xyl_isomerase-like_TIM-brl"/>
</dbReference>
<comment type="caution">
    <text evidence="2">The sequence shown here is derived from an EMBL/GenBank/DDBJ whole genome shotgun (WGS) entry which is preliminary data.</text>
</comment>
<dbReference type="EMBL" id="JAOCZP010000013">
    <property type="protein sequence ID" value="MCT7378404.1"/>
    <property type="molecule type" value="Genomic_DNA"/>
</dbReference>
<protein>
    <submittedName>
        <fullName evidence="2">Sugar phosphate isomerase/epimerase</fullName>
    </submittedName>
</protein>
<dbReference type="Gene3D" id="3.20.20.150">
    <property type="entry name" value="Divalent-metal-dependent TIM barrel enzymes"/>
    <property type="match status" value="1"/>
</dbReference>
<evidence type="ECO:0000313" key="2">
    <source>
        <dbReference type="EMBL" id="MCT7378404.1"/>
    </source>
</evidence>
<dbReference type="RefSeq" id="WP_260907332.1">
    <property type="nucleotide sequence ID" value="NZ_JAOCZP010000013.1"/>
</dbReference>
<dbReference type="InterPro" id="IPR050312">
    <property type="entry name" value="IolE/XylAMocC-like"/>
</dbReference>
<dbReference type="PANTHER" id="PTHR12110">
    <property type="entry name" value="HYDROXYPYRUVATE ISOMERASE"/>
    <property type="match status" value="1"/>
</dbReference>
<keyword evidence="2" id="KW-0413">Isomerase</keyword>
<dbReference type="SUPFAM" id="SSF51658">
    <property type="entry name" value="Xylose isomerase-like"/>
    <property type="match status" value="1"/>
</dbReference>
<feature type="domain" description="Xylose isomerase-like TIM barrel" evidence="1">
    <location>
        <begin position="26"/>
        <end position="281"/>
    </location>
</feature>
<proteinExistence type="predicted"/>
<name>A0ABT2LWA6_9HYPH</name>
<sequence length="288" mass="31437">MFLSNAPCSWGIFYPDNPRVSADAYLDEVAAAGYAGTELGPYGFLPTDPAALADALGRRGLSLVGGVHVHAFSVPESAPALRADIEKIGRLLHALGVDQLVLMDEGNIYPPDAVGRLDESQWRAMTVMLGDARARLAGEFGIALTFHPHVATAVEFEAQIDRLLQDTDIGLCFDTGHHAFWNQDPIAYMEKVWDRIGYMHLKNVDATVRRRVLDKSLGVREAFEAGVMCPLPDGAVDIAAVMRMLQGRGFRGPVVVEQDYFETAGESAAQLARRNARFLKPLLGETSR</sequence>
<evidence type="ECO:0000259" key="1">
    <source>
        <dbReference type="Pfam" id="PF01261"/>
    </source>
</evidence>
<dbReference type="GO" id="GO:0016853">
    <property type="term" value="F:isomerase activity"/>
    <property type="evidence" value="ECO:0007669"/>
    <property type="project" value="UniProtKB-KW"/>
</dbReference>
<accession>A0ABT2LWA6</accession>
<reference evidence="2 3" key="1">
    <citation type="submission" date="2022-09" db="EMBL/GenBank/DDBJ databases">
        <title>Chelativorans salina sp. nov., a novel slightly halophilic bacterium isolated from a saline lake sediment enrichment.</title>
        <authorList>
            <person name="Gao L."/>
            <person name="Fang B.-Z."/>
            <person name="Li W.-J."/>
        </authorList>
    </citation>
    <scope>NUCLEOTIDE SEQUENCE [LARGE SCALE GENOMIC DNA]</scope>
    <source>
        <strain evidence="2 3">EGI FJ00035</strain>
    </source>
</reference>
<dbReference type="Pfam" id="PF01261">
    <property type="entry name" value="AP_endonuc_2"/>
    <property type="match status" value="1"/>
</dbReference>
<dbReference type="PANTHER" id="PTHR12110:SF41">
    <property type="entry name" value="INOSOSE DEHYDRATASE"/>
    <property type="match status" value="1"/>
</dbReference>